<dbReference type="EMBL" id="CZAJ01000011">
    <property type="protein sequence ID" value="CUO97101.1"/>
    <property type="molecule type" value="Genomic_DNA"/>
</dbReference>
<evidence type="ECO:0000313" key="16">
    <source>
        <dbReference type="Proteomes" id="UP000095602"/>
    </source>
</evidence>
<evidence type="ECO:0000313" key="19">
    <source>
        <dbReference type="Proteomes" id="UP000283297"/>
    </source>
</evidence>
<dbReference type="Proteomes" id="UP001193670">
    <property type="component" value="Unassembled WGS sequence"/>
</dbReference>
<evidence type="ECO:0000313" key="12">
    <source>
        <dbReference type="EMBL" id="RHL27120.1"/>
    </source>
</evidence>
<dbReference type="EMBL" id="WKQP01000005">
    <property type="protein sequence ID" value="MSC59589.1"/>
    <property type="molecule type" value="Genomic_DNA"/>
</dbReference>
<dbReference type="PANTHER" id="PTHR36179">
    <property type="entry name" value="LUD_DOM DOMAIN-CONTAINING PROTEIN"/>
    <property type="match status" value="1"/>
</dbReference>
<evidence type="ECO:0000313" key="4">
    <source>
        <dbReference type="EMBL" id="MCC2747930.1"/>
    </source>
</evidence>
<evidence type="ECO:0000313" key="10">
    <source>
        <dbReference type="EMBL" id="RHA93094.1"/>
    </source>
</evidence>
<dbReference type="Proteomes" id="UP000095602">
    <property type="component" value="Unassembled WGS sequence"/>
</dbReference>
<dbReference type="Pfam" id="PF02589">
    <property type="entry name" value="LUD_dom"/>
    <property type="match status" value="1"/>
</dbReference>
<dbReference type="Proteomes" id="UP000049472">
    <property type="component" value="Unassembled WGS sequence"/>
</dbReference>
<evidence type="ECO:0000313" key="6">
    <source>
        <dbReference type="EMBL" id="NSC27805.1"/>
    </source>
</evidence>
<evidence type="ECO:0000313" key="8">
    <source>
        <dbReference type="EMBL" id="RGW87277.1"/>
    </source>
</evidence>
<evidence type="ECO:0000313" key="5">
    <source>
        <dbReference type="EMBL" id="MSC59589.1"/>
    </source>
</evidence>
<reference evidence="2" key="2">
    <citation type="submission" date="2015-05" db="EMBL/GenBank/DDBJ databases">
        <authorList>
            <person name="Wang D.B."/>
            <person name="Wang M."/>
        </authorList>
    </citation>
    <scope>NUCLEOTIDE SEQUENCE [LARGE SCALE GENOMIC DNA]</scope>
    <source>
        <strain evidence="2">T1-815</strain>
    </source>
</reference>
<dbReference type="Proteomes" id="UP000283721">
    <property type="component" value="Unassembled WGS sequence"/>
</dbReference>
<evidence type="ECO:0000313" key="22">
    <source>
        <dbReference type="Proteomes" id="UP000286181"/>
    </source>
</evidence>
<keyword evidence="15" id="KW-1185">Reference proteome</keyword>
<dbReference type="Proteomes" id="UP000266698">
    <property type="component" value="Unassembled WGS sequence"/>
</dbReference>
<dbReference type="EMBL" id="QSFZ01000004">
    <property type="protein sequence ID" value="RHA93094.1"/>
    <property type="molecule type" value="Genomic_DNA"/>
</dbReference>
<dbReference type="EMBL" id="JAAILW010000020">
    <property type="protein sequence ID" value="NSC27805.1"/>
    <property type="molecule type" value="Genomic_DNA"/>
</dbReference>
<evidence type="ECO:0000313" key="14">
    <source>
        <dbReference type="EMBL" id="TYL57250.1"/>
    </source>
</evidence>
<evidence type="ECO:0000313" key="17">
    <source>
        <dbReference type="Proteomes" id="UP000260970"/>
    </source>
</evidence>
<proteinExistence type="predicted"/>
<gene>
    <name evidence="13" type="ORF">DW001_12690</name>
    <name evidence="12" type="ORF">DW028_12320</name>
    <name evidence="11" type="ORF">DW038_09395</name>
    <name evidence="10" type="ORF">DW912_05365</name>
    <name evidence="9" type="ORF">DW967_05270</name>
    <name evidence="8" type="ORF">DWV45_07530</name>
    <name evidence="7" type="ORF">DXB72_04450</name>
    <name evidence="3" type="ORF">ERS852497_01452</name>
    <name evidence="14" type="ORF">FYL37_09675</name>
    <name evidence="6" type="ORF">G4319_10690</name>
    <name evidence="5" type="ORF">GKE07_05085</name>
    <name evidence="4" type="ORF">LK487_12975</name>
    <name evidence="2" type="ORF">T1815_02391</name>
</gene>
<dbReference type="EMBL" id="CVRQ01000001">
    <property type="protein sequence ID" value="CRL31922.1"/>
    <property type="molecule type" value="Genomic_DNA"/>
</dbReference>
<dbReference type="Proteomes" id="UP000324325">
    <property type="component" value="Unassembled WGS sequence"/>
</dbReference>
<dbReference type="PIRSF" id="PIRSF020269">
    <property type="entry name" value="DUF1121"/>
    <property type="match status" value="1"/>
</dbReference>
<dbReference type="InterPro" id="IPR009501">
    <property type="entry name" value="UCP020269"/>
</dbReference>
<dbReference type="EMBL" id="QSUG01000003">
    <property type="protein sequence ID" value="RGN25014.1"/>
    <property type="molecule type" value="Genomic_DNA"/>
</dbReference>
<evidence type="ECO:0000313" key="21">
    <source>
        <dbReference type="Proteomes" id="UP000283721"/>
    </source>
</evidence>
<dbReference type="EMBL" id="JAJFBX010000022">
    <property type="protein sequence ID" value="MCC2747930.1"/>
    <property type="molecule type" value="Genomic_DNA"/>
</dbReference>
<dbReference type="Proteomes" id="UP000286181">
    <property type="component" value="Unassembled WGS sequence"/>
</dbReference>
<evidence type="ECO:0000313" key="13">
    <source>
        <dbReference type="EMBL" id="RHL76914.1"/>
    </source>
</evidence>
<evidence type="ECO:0000313" key="3">
    <source>
        <dbReference type="EMBL" id="CUO97101.1"/>
    </source>
</evidence>
<dbReference type="EMBL" id="QROF01000007">
    <property type="protein sequence ID" value="RHL04083.1"/>
    <property type="molecule type" value="Genomic_DNA"/>
</dbReference>
<organism evidence="2 15">
    <name type="scientific">Agathobacter rectalis</name>
    <dbReference type="NCBI Taxonomy" id="39491"/>
    <lineage>
        <taxon>Bacteria</taxon>
        <taxon>Bacillati</taxon>
        <taxon>Bacillota</taxon>
        <taxon>Clostridia</taxon>
        <taxon>Lachnospirales</taxon>
        <taxon>Lachnospiraceae</taxon>
        <taxon>Agathobacter</taxon>
    </lineage>
</organism>
<sequence length="211" mass="23424">MDVRKMRNELLGKRLVAALESRNMEAYYVETKEEAVKKALELIPKGSSINMGGATSVKECGLYEALSNGEYQFYDRDKVSTQEEKQEIALKAFTSDYFLGSVNAMSEDGVFINIDGNANRVAAYAYGPKHVLLIVGMNKVVKTEADAMSRARNEAAPINAQRFGIDTPCSKNGTCFDCKSPQCICCQILTTRFSRVKGRFQIILVDENLGF</sequence>
<evidence type="ECO:0000313" key="7">
    <source>
        <dbReference type="EMBL" id="RGN25014.1"/>
    </source>
</evidence>
<name>A0A0M6WAD5_9FIRM</name>
<dbReference type="Proteomes" id="UP000479563">
    <property type="component" value="Unassembled WGS sequence"/>
</dbReference>
<dbReference type="Proteomes" id="UP000286220">
    <property type="component" value="Unassembled WGS sequence"/>
</dbReference>
<reference evidence="14 24" key="6">
    <citation type="submission" date="2019-09" db="EMBL/GenBank/DDBJ databases">
        <title>Strain-level analysis of Eubacterium rectale using genomes from metagenomes.</title>
        <authorList>
            <person name="Karcher N."/>
            <person name="Segata N."/>
        </authorList>
    </citation>
    <scope>NUCLEOTIDE SEQUENCE [LARGE SCALE GENOMIC DNA]</scope>
    <source>
        <strain evidence="14 24">L2-21</strain>
    </source>
</reference>
<dbReference type="EMBL" id="QRPB01000017">
    <property type="protein sequence ID" value="RHL76914.1"/>
    <property type="molecule type" value="Genomic_DNA"/>
</dbReference>
<dbReference type="EMBL" id="VSTG01000012">
    <property type="protein sequence ID" value="TYL57250.1"/>
    <property type="molecule type" value="Genomic_DNA"/>
</dbReference>
<dbReference type="Proteomes" id="UP000283683">
    <property type="component" value="Unassembled WGS sequence"/>
</dbReference>
<evidence type="ECO:0000313" key="24">
    <source>
        <dbReference type="Proteomes" id="UP000324325"/>
    </source>
</evidence>
<reference evidence="4" key="9">
    <citation type="submission" date="2021-10" db="EMBL/GenBank/DDBJ databases">
        <title>Collection of gut derived symbiotic bacterial strains cultured from healthy donors.</title>
        <authorList>
            <person name="Lin H."/>
            <person name="Littmann E."/>
            <person name="Claire K."/>
            <person name="Pamer E."/>
        </authorList>
    </citation>
    <scope>NUCLEOTIDE SEQUENCE</scope>
    <source>
        <strain evidence="4">MSK.22.92</strain>
    </source>
</reference>
<dbReference type="EMBL" id="QRON01000009">
    <property type="protein sequence ID" value="RHL27120.1"/>
    <property type="molecule type" value="Genomic_DNA"/>
</dbReference>
<evidence type="ECO:0000259" key="1">
    <source>
        <dbReference type="Pfam" id="PF02589"/>
    </source>
</evidence>
<protein>
    <submittedName>
        <fullName evidence="4">Lactate utilization protein</fullName>
    </submittedName>
    <submittedName>
        <fullName evidence="3">Uncharacterized ACR, YkgG family COG1556</fullName>
    </submittedName>
</protein>
<evidence type="ECO:0000313" key="2">
    <source>
        <dbReference type="EMBL" id="CRL31922.1"/>
    </source>
</evidence>
<evidence type="ECO:0000313" key="23">
    <source>
        <dbReference type="Proteomes" id="UP000286220"/>
    </source>
</evidence>
<dbReference type="PANTHER" id="PTHR36179:SF2">
    <property type="entry name" value="LUD DOMAIN-CONTAINING PROTEIN"/>
    <property type="match status" value="1"/>
</dbReference>
<dbReference type="AlphaFoldDB" id="A0A0M6WAD5"/>
<evidence type="ECO:0000313" key="15">
    <source>
        <dbReference type="Proteomes" id="UP000049472"/>
    </source>
</evidence>
<reference evidence="6" key="8">
    <citation type="submission" date="2020-02" db="EMBL/GenBank/DDBJ databases">
        <authorList>
            <person name="Littmann E."/>
            <person name="Sorbara M."/>
        </authorList>
    </citation>
    <scope>NUCLEOTIDE SEQUENCE</scope>
    <source>
        <strain evidence="6">MSK.17.79</strain>
    </source>
</reference>
<dbReference type="InterPro" id="IPR003741">
    <property type="entry name" value="LUD_dom"/>
</dbReference>
<evidence type="ECO:0000313" key="9">
    <source>
        <dbReference type="EMBL" id="RGZ93884.1"/>
    </source>
</evidence>
<evidence type="ECO:0000313" key="11">
    <source>
        <dbReference type="EMBL" id="RHL04083.1"/>
    </source>
</evidence>
<evidence type="ECO:0000313" key="20">
    <source>
        <dbReference type="Proteomes" id="UP000283683"/>
    </source>
</evidence>
<reference evidence="17 18" key="3">
    <citation type="submission" date="2018-08" db="EMBL/GenBank/DDBJ databases">
        <title>A genome reference for cultivated species of the human gut microbiota.</title>
        <authorList>
            <person name="Zou Y."/>
            <person name="Xue W."/>
            <person name="Luo G."/>
        </authorList>
    </citation>
    <scope>NUCLEOTIDE SEQUENCE [LARGE SCALE GENOMIC DNA]</scope>
    <source>
        <strain evidence="8 20">AF06-19</strain>
        <strain evidence="13 18">AF36-2BH</strain>
        <strain evidence="12 19">AF38-24</strain>
        <strain evidence="11 22">AF39-14AC</strain>
        <strain evidence="10 23">AM42-17AT</strain>
        <strain evidence="9 21">AM47-6BH</strain>
        <strain evidence="7 17">OM05-6AA</strain>
    </source>
</reference>
<accession>A0A0M6WAD5</accession>
<evidence type="ECO:0000313" key="18">
    <source>
        <dbReference type="Proteomes" id="UP000266698"/>
    </source>
</evidence>
<dbReference type="RefSeq" id="WP_015517635.1">
    <property type="nucleotide sequence ID" value="NZ_AP031452.1"/>
</dbReference>
<dbReference type="EMBL" id="QSES01000008">
    <property type="protein sequence ID" value="RGZ93884.1"/>
    <property type="molecule type" value="Genomic_DNA"/>
</dbReference>
<dbReference type="Proteomes" id="UP000283297">
    <property type="component" value="Unassembled WGS sequence"/>
</dbReference>
<reference evidence="6" key="7">
    <citation type="journal article" date="2020" name="Cell Host Microbe">
        <title>Functional and Genomic Variation between Human-Derived Isolates of Lachnospiraceae Reveals Inter- and Intra-Species Diversity.</title>
        <authorList>
            <person name="Sorbara M.T."/>
            <person name="Littmann E.R."/>
            <person name="Fontana E."/>
            <person name="Moody T.U."/>
            <person name="Kohout C.E."/>
            <person name="Gjonbalaj M."/>
            <person name="Eaton V."/>
            <person name="Seok R."/>
            <person name="Leiner I.M."/>
            <person name="Pamer E.G."/>
        </authorList>
    </citation>
    <scope>NUCLEOTIDE SEQUENCE</scope>
    <source>
        <strain evidence="6">MSK.17.79</strain>
    </source>
</reference>
<feature type="domain" description="LUD" evidence="1">
    <location>
        <begin position="13"/>
        <end position="205"/>
    </location>
</feature>
<evidence type="ECO:0000313" key="25">
    <source>
        <dbReference type="Proteomes" id="UP000479563"/>
    </source>
</evidence>
<reference evidence="5 25" key="4">
    <citation type="journal article" date="2019" name="Nat. Med.">
        <title>A library of human gut bacterial isolates paired with longitudinal multiomics data enables mechanistic microbiome research.</title>
        <authorList>
            <person name="Poyet M."/>
            <person name="Groussin M."/>
            <person name="Gibbons S.M."/>
            <person name="Avila-Pacheco J."/>
            <person name="Jiang X."/>
            <person name="Kearney S.M."/>
            <person name="Perrotta A.R."/>
            <person name="Berdy B."/>
            <person name="Zhao S."/>
            <person name="Lieberman T.D."/>
            <person name="Swanson P.K."/>
            <person name="Smith M."/>
            <person name="Roesemann S."/>
            <person name="Alexander J.E."/>
            <person name="Rich S.A."/>
            <person name="Livny J."/>
            <person name="Vlamakis H."/>
            <person name="Clish C."/>
            <person name="Bullock K."/>
            <person name="Deik A."/>
            <person name="Scott J."/>
            <person name="Pierce K.A."/>
            <person name="Xavier R.J."/>
            <person name="Alm E.J."/>
        </authorList>
    </citation>
    <scope>NUCLEOTIDE SEQUENCE [LARGE SCALE GENOMIC DNA]</scope>
    <source>
        <strain evidence="5 25">BIOML-A11</strain>
    </source>
</reference>
<reference evidence="15" key="1">
    <citation type="submission" date="2015-05" db="EMBL/GenBank/DDBJ databases">
        <authorList>
            <consortium name="Pathogen Informatics"/>
        </authorList>
    </citation>
    <scope>NUCLEOTIDE SEQUENCE [LARGE SCALE GENOMIC DNA]</scope>
    <source>
        <strain evidence="3 16">2789STDY5834884</strain>
        <strain evidence="15">T1-815</strain>
    </source>
</reference>
<dbReference type="Proteomes" id="UP001197847">
    <property type="component" value="Unassembled WGS sequence"/>
</dbReference>
<reference evidence="14 24" key="5">
    <citation type="submission" date="2019-08" db="EMBL/GenBank/DDBJ databases">
        <authorList>
            <person name="Duncan S."/>
            <person name="Walker A."/>
        </authorList>
    </citation>
    <scope>NUCLEOTIDE SEQUENCE [LARGE SCALE GENOMIC DNA]</scope>
    <source>
        <strain evidence="14 24">L2-21</strain>
    </source>
</reference>
<dbReference type="Proteomes" id="UP000260970">
    <property type="component" value="Unassembled WGS sequence"/>
</dbReference>
<dbReference type="EMBL" id="QSAZ01000006">
    <property type="protein sequence ID" value="RGW87277.1"/>
    <property type="molecule type" value="Genomic_DNA"/>
</dbReference>